<dbReference type="InterPro" id="IPR002637">
    <property type="entry name" value="RdgB/HAM1"/>
</dbReference>
<feature type="binding site" evidence="10">
    <location>
        <position position="179"/>
    </location>
    <ligand>
        <name>substrate</name>
    </ligand>
</feature>
<dbReference type="EMBL" id="JMIU01000001">
    <property type="protein sequence ID" value="KDN96197.1"/>
    <property type="molecule type" value="Genomic_DNA"/>
</dbReference>
<dbReference type="GO" id="GO:0009117">
    <property type="term" value="P:nucleotide metabolic process"/>
    <property type="evidence" value="ECO:0007669"/>
    <property type="project" value="UniProtKB-KW"/>
</dbReference>
<keyword evidence="4 10" id="KW-0547">Nucleotide-binding</keyword>
<evidence type="ECO:0000256" key="1">
    <source>
        <dbReference type="ARBA" id="ARBA00008023"/>
    </source>
</evidence>
<evidence type="ECO:0000256" key="9">
    <source>
        <dbReference type="ARBA" id="ARBA00052017"/>
    </source>
</evidence>
<dbReference type="InterPro" id="IPR020922">
    <property type="entry name" value="dITP/XTP_pyrophosphatase"/>
</dbReference>
<dbReference type="GO" id="GO:0036220">
    <property type="term" value="F:ITP diphosphatase activity"/>
    <property type="evidence" value="ECO:0007669"/>
    <property type="project" value="UniProtKB-UniRule"/>
</dbReference>
<keyword evidence="7 10" id="KW-0546">Nucleotide metabolism</keyword>
<comment type="caution">
    <text evidence="12">The sequence shown here is derived from an EMBL/GenBank/DDBJ whole genome shotgun (WGS) entry which is preliminary data.</text>
</comment>
<dbReference type="CDD" id="cd00515">
    <property type="entry name" value="HAM1"/>
    <property type="match status" value="1"/>
</dbReference>
<keyword evidence="6 10" id="KW-0460">Magnesium</keyword>
<comment type="caution">
    <text evidence="10">Lacks conserved residue(s) required for the propagation of feature annotation.</text>
</comment>
<evidence type="ECO:0000256" key="4">
    <source>
        <dbReference type="ARBA" id="ARBA00022741"/>
    </source>
</evidence>
<dbReference type="GO" id="GO:0046872">
    <property type="term" value="F:metal ion binding"/>
    <property type="evidence" value="ECO:0007669"/>
    <property type="project" value="UniProtKB-KW"/>
</dbReference>
<evidence type="ECO:0000256" key="10">
    <source>
        <dbReference type="HAMAP-Rule" id="MF_01405"/>
    </source>
</evidence>
<feature type="binding site" evidence="10">
    <location>
        <position position="70"/>
    </location>
    <ligand>
        <name>substrate</name>
    </ligand>
</feature>
<keyword evidence="13" id="KW-1185">Reference proteome</keyword>
<gene>
    <name evidence="12" type="ORF">EI16_07880</name>
</gene>
<dbReference type="RefSeq" id="WP_029911847.1">
    <property type="nucleotide sequence ID" value="NZ_AP020335.1"/>
</dbReference>
<comment type="catalytic activity">
    <reaction evidence="9 10">
        <text>XTP + H2O = XMP + diphosphate + H(+)</text>
        <dbReference type="Rhea" id="RHEA:28610"/>
        <dbReference type="ChEBI" id="CHEBI:15377"/>
        <dbReference type="ChEBI" id="CHEBI:15378"/>
        <dbReference type="ChEBI" id="CHEBI:33019"/>
        <dbReference type="ChEBI" id="CHEBI:57464"/>
        <dbReference type="ChEBI" id="CHEBI:61314"/>
        <dbReference type="EC" id="3.6.1.66"/>
    </reaction>
</comment>
<dbReference type="Proteomes" id="UP000027341">
    <property type="component" value="Unassembled WGS sequence"/>
</dbReference>
<dbReference type="GO" id="GO:0036222">
    <property type="term" value="F:XTP diphosphatase activity"/>
    <property type="evidence" value="ECO:0007669"/>
    <property type="project" value="UniProtKB-UniRule"/>
</dbReference>
<evidence type="ECO:0000313" key="12">
    <source>
        <dbReference type="EMBL" id="KDN96197.1"/>
    </source>
</evidence>
<dbReference type="GO" id="GO:0005829">
    <property type="term" value="C:cytosol"/>
    <property type="evidence" value="ECO:0007669"/>
    <property type="project" value="TreeGrafter"/>
</dbReference>
<keyword evidence="3 10" id="KW-0479">Metal-binding</keyword>
<dbReference type="FunFam" id="3.90.950.10:FF:000001">
    <property type="entry name" value="dITP/XTP pyrophosphatase"/>
    <property type="match status" value="1"/>
</dbReference>
<dbReference type="STRING" id="28885.EI16_07880"/>
<evidence type="ECO:0000256" key="5">
    <source>
        <dbReference type="ARBA" id="ARBA00022801"/>
    </source>
</evidence>
<evidence type="ECO:0000313" key="13">
    <source>
        <dbReference type="Proteomes" id="UP000027341"/>
    </source>
</evidence>
<comment type="subunit">
    <text evidence="2 10">Homodimer.</text>
</comment>
<dbReference type="GO" id="GO:0000166">
    <property type="term" value="F:nucleotide binding"/>
    <property type="evidence" value="ECO:0007669"/>
    <property type="project" value="UniProtKB-KW"/>
</dbReference>
<keyword evidence="5 10" id="KW-0378">Hydrolase</keyword>
<evidence type="ECO:0000256" key="2">
    <source>
        <dbReference type="ARBA" id="ARBA00011738"/>
    </source>
</evidence>
<dbReference type="GO" id="GO:0035870">
    <property type="term" value="F:dITP diphosphatase activity"/>
    <property type="evidence" value="ECO:0007669"/>
    <property type="project" value="UniProtKB-UniRule"/>
</dbReference>
<feature type="binding site" evidence="10">
    <location>
        <begin position="156"/>
        <end position="159"/>
    </location>
    <ligand>
        <name>substrate</name>
    </ligand>
</feature>
<organism evidence="12 13">
    <name type="scientific">Hydrogenovibrio marinus</name>
    <dbReference type="NCBI Taxonomy" id="28885"/>
    <lineage>
        <taxon>Bacteria</taxon>
        <taxon>Pseudomonadati</taxon>
        <taxon>Pseudomonadota</taxon>
        <taxon>Gammaproteobacteria</taxon>
        <taxon>Thiotrichales</taxon>
        <taxon>Piscirickettsiaceae</taxon>
        <taxon>Hydrogenovibrio</taxon>
    </lineage>
</organism>
<dbReference type="AlphaFoldDB" id="A0A066ZRW3"/>
<dbReference type="InterPro" id="IPR029001">
    <property type="entry name" value="ITPase-like_fam"/>
</dbReference>
<dbReference type="EC" id="3.6.1.66" evidence="10"/>
<name>A0A066ZRW3_HYDMR</name>
<dbReference type="SUPFAM" id="SSF52972">
    <property type="entry name" value="ITPase-like"/>
    <property type="match status" value="1"/>
</dbReference>
<evidence type="ECO:0000256" key="7">
    <source>
        <dbReference type="ARBA" id="ARBA00023080"/>
    </source>
</evidence>
<feature type="active site" description="Proton acceptor" evidence="10">
    <location>
        <position position="69"/>
    </location>
</feature>
<dbReference type="PANTHER" id="PTHR11067:SF9">
    <property type="entry name" value="INOSINE TRIPHOSPHATE PYROPHOSPHATASE"/>
    <property type="match status" value="1"/>
</dbReference>
<evidence type="ECO:0000256" key="8">
    <source>
        <dbReference type="ARBA" id="ARBA00051875"/>
    </source>
</evidence>
<dbReference type="Pfam" id="PF01725">
    <property type="entry name" value="Ham1p_like"/>
    <property type="match status" value="1"/>
</dbReference>
<proteinExistence type="inferred from homology"/>
<comment type="similarity">
    <text evidence="1 10 11">Belongs to the HAM1 NTPase family.</text>
</comment>
<evidence type="ECO:0000256" key="11">
    <source>
        <dbReference type="RuleBase" id="RU003781"/>
    </source>
</evidence>
<reference evidence="12 13" key="1">
    <citation type="submission" date="2014-04" db="EMBL/GenBank/DDBJ databases">
        <title>Draft genome sequence of Hydrogenovibrio marinus MH-110, a model organism for aerobic H2 metabolism.</title>
        <authorList>
            <person name="Cha H.J."/>
            <person name="Jo B.H."/>
            <person name="Hwang B.H."/>
        </authorList>
    </citation>
    <scope>NUCLEOTIDE SEQUENCE [LARGE SCALE GENOMIC DNA]</scope>
    <source>
        <strain evidence="12 13">MH-110</strain>
    </source>
</reference>
<accession>A0A066ZRW3</accession>
<evidence type="ECO:0000256" key="6">
    <source>
        <dbReference type="ARBA" id="ARBA00022842"/>
    </source>
</evidence>
<feature type="binding site" evidence="10">
    <location>
        <position position="69"/>
    </location>
    <ligand>
        <name>Mg(2+)</name>
        <dbReference type="ChEBI" id="CHEBI:18420"/>
    </ligand>
</feature>
<comment type="catalytic activity">
    <reaction evidence="8 10">
        <text>dITP + H2O = dIMP + diphosphate + H(+)</text>
        <dbReference type="Rhea" id="RHEA:28342"/>
        <dbReference type="ChEBI" id="CHEBI:15377"/>
        <dbReference type="ChEBI" id="CHEBI:15378"/>
        <dbReference type="ChEBI" id="CHEBI:33019"/>
        <dbReference type="ChEBI" id="CHEBI:61194"/>
        <dbReference type="ChEBI" id="CHEBI:61382"/>
        <dbReference type="EC" id="3.6.1.66"/>
    </reaction>
</comment>
<comment type="cofactor">
    <cofactor evidence="10">
        <name>Mg(2+)</name>
        <dbReference type="ChEBI" id="CHEBI:18420"/>
    </cofactor>
    <text evidence="10">Binds 1 Mg(2+) ion per subunit.</text>
</comment>
<dbReference type="PANTHER" id="PTHR11067">
    <property type="entry name" value="INOSINE TRIPHOSPHATE PYROPHOSPHATASE/HAM1 PROTEIN"/>
    <property type="match status" value="1"/>
</dbReference>
<sequence length="201" mass="21962">MKKVVLATGNAGKLAEMQHILSPLGFQVHPQSEFFQEEAIEDGLSFIENALIKARFASEKTGLPAIADDSGLEVPVLQGQPGIYSARYAEGYKGQTASDALNNEKLLETMQGKTEREACYYCAMVYVEHAQDPTPKIGLGQWCGRLLEAPQGTGGFGYDPLVWFDAFGCTAAELSKVQKNEVSHRAQALQQLMAQLNGYQK</sequence>
<feature type="binding site" evidence="10">
    <location>
        <begin position="184"/>
        <end position="185"/>
    </location>
    <ligand>
        <name>substrate</name>
    </ligand>
</feature>
<dbReference type="GO" id="GO:0009146">
    <property type="term" value="P:purine nucleoside triphosphate catabolic process"/>
    <property type="evidence" value="ECO:0007669"/>
    <property type="project" value="UniProtKB-UniRule"/>
</dbReference>
<dbReference type="NCBIfam" id="TIGR00042">
    <property type="entry name" value="RdgB/HAM1 family non-canonical purine NTP pyrophosphatase"/>
    <property type="match status" value="1"/>
</dbReference>
<evidence type="ECO:0000256" key="3">
    <source>
        <dbReference type="ARBA" id="ARBA00022723"/>
    </source>
</evidence>
<comment type="function">
    <text evidence="10">Pyrophosphatase that catalyzes the hydrolysis of nucleoside triphosphates to their monophosphate derivatives, with a high preference for the non-canonical purine nucleotides XTP (xanthosine triphosphate), dITP (deoxyinosine triphosphate) and ITP. Seems to function as a house-cleaning enzyme that removes non-canonical purine nucleotides from the nucleotide pool, thus preventing their incorporation into DNA/RNA and avoiding chromosomal lesions.</text>
</comment>
<dbReference type="GO" id="GO:0017111">
    <property type="term" value="F:ribonucleoside triphosphate phosphatase activity"/>
    <property type="evidence" value="ECO:0007669"/>
    <property type="project" value="InterPro"/>
</dbReference>
<dbReference type="HAMAP" id="MF_01405">
    <property type="entry name" value="Non_canon_purine_NTPase"/>
    <property type="match status" value="1"/>
</dbReference>
<feature type="binding site" evidence="10">
    <location>
        <begin position="8"/>
        <end position="13"/>
    </location>
    <ligand>
        <name>substrate</name>
    </ligand>
</feature>
<dbReference type="Gene3D" id="3.90.950.10">
    <property type="match status" value="1"/>
</dbReference>
<comment type="catalytic activity">
    <reaction evidence="10">
        <text>ITP + H2O = IMP + diphosphate + H(+)</text>
        <dbReference type="Rhea" id="RHEA:29399"/>
        <dbReference type="ChEBI" id="CHEBI:15377"/>
        <dbReference type="ChEBI" id="CHEBI:15378"/>
        <dbReference type="ChEBI" id="CHEBI:33019"/>
        <dbReference type="ChEBI" id="CHEBI:58053"/>
        <dbReference type="ChEBI" id="CHEBI:61402"/>
        <dbReference type="EC" id="3.6.1.66"/>
    </reaction>
</comment>
<protein>
    <recommendedName>
        <fullName evidence="10">dITP/XTP pyrophosphatase</fullName>
        <ecNumber evidence="10">3.6.1.66</ecNumber>
    </recommendedName>
    <alternativeName>
        <fullName evidence="10">Non-canonical purine NTP pyrophosphatase</fullName>
    </alternativeName>
    <alternativeName>
        <fullName evidence="10">Non-standard purine NTP pyrophosphatase</fullName>
    </alternativeName>
    <alternativeName>
        <fullName evidence="10">Nucleoside-triphosphate diphosphatase</fullName>
    </alternativeName>
    <alternativeName>
        <fullName evidence="10">Nucleoside-triphosphate pyrophosphatase</fullName>
        <shortName evidence="10">NTPase</shortName>
    </alternativeName>
</protein>